<accession>A0ABR3RKZ7</accession>
<keyword evidence="7 11" id="KW-0808">Transferase</keyword>
<dbReference type="InterPro" id="IPR014030">
    <property type="entry name" value="Ketoacyl_synth_N"/>
</dbReference>
<feature type="transmembrane region" description="Helical" evidence="13">
    <location>
        <begin position="75"/>
        <end position="97"/>
    </location>
</feature>
<sequence length="830" mass="90565">MSSTSSINIVTDIWIIALPIRTLLKIQRPNREKLGLIFVFGLGIFSTISSIVRLHAIRIYTESVDPFYDSVPINLWSMVEVNIGIWCASIPSLRIIIIRRRAASQASRSAGTYKYHSSGRSGGKSIGNDNSEGSQHIESFDMGTVDLTNPEVARLANKEYEWSVRRTWSRLLDAQCGIVSIKDRSPQFGALPSQIAGTVPEGSKEDGMWNAKDWLSASDERRMARFAQYAMVASEEALNDAGWAPKKEEDLESTGVYMGSGIGSLDDVYETTVAYEKGGYRKVSPLFVPRLLINLAAGHVSMRYGFKELEHAKRRGAKIYAQVAGYGLSSDAYHMTAPREDGQGPRLAMKHALRHAGIRPDAVDYVNAHATSTSLGDAAENRAIKELLLGESGKTKASDINISSTKGAIGHLLGAAGSVEAIFTVLALHNNTLPPTLNLNNPGDPPEDFDCNYVAHTAQQREHFHTPLISTAILSWTLGLRHALDADHISAIDLMTRRLIASGQRPVTVGMFFSLGHSTIVIITSLVVAGTAAAVSSKFDNFSRVGGIIGTSVSATFLLLLGIMNVYILYKLIVQLKKMINSEPGTENEQFKIQGGGCLFPILQRLFKLIDRPWKMYPLGVMFGLGFDTSSEIAILGISSIQAAKGTTMWLILLFPLLFTAGMCLLDTTDGALMMSLYTSTQLARDPIAICYYSIVLTVITVIVATVIGVVQFLNLALNVAEPEGRFWDGVERLGESWDIVGGAICGAFVVFGGLSVLLYKPWRRRIDRKRLRNASFEPLDAQAEAETILEGEGGRDMETQNTKDNSKTADVSIEPVETTDAAGPSESRR</sequence>
<dbReference type="EC" id="2.3.1.41" evidence="4"/>
<feature type="transmembrane region" description="Helical" evidence="13">
    <location>
        <begin position="507"/>
        <end position="535"/>
    </location>
</feature>
<dbReference type="Pfam" id="PF00109">
    <property type="entry name" value="ketoacyl-synt"/>
    <property type="match status" value="1"/>
</dbReference>
<dbReference type="InterPro" id="IPR000794">
    <property type="entry name" value="Beta-ketoacyl_synthase"/>
</dbReference>
<evidence type="ECO:0000259" key="14">
    <source>
        <dbReference type="PROSITE" id="PS52004"/>
    </source>
</evidence>
<dbReference type="InterPro" id="IPR014031">
    <property type="entry name" value="Ketoacyl_synth_C"/>
</dbReference>
<feature type="transmembrane region" description="Helical" evidence="13">
    <location>
        <begin position="36"/>
        <end position="55"/>
    </location>
</feature>
<dbReference type="PANTHER" id="PTHR31611:SF0">
    <property type="entry name" value="HIGH-AFFINITY NICKEL TRANSPORT PROTEIN NIC1"/>
    <property type="match status" value="1"/>
</dbReference>
<dbReference type="Gene3D" id="3.40.47.10">
    <property type="match status" value="2"/>
</dbReference>
<evidence type="ECO:0000256" key="13">
    <source>
        <dbReference type="SAM" id="Phobius"/>
    </source>
</evidence>
<evidence type="ECO:0000256" key="1">
    <source>
        <dbReference type="ARBA" id="ARBA00004127"/>
    </source>
</evidence>
<comment type="similarity">
    <text evidence="3">Belongs to the NiCoT transporter (TC 2.A.52) family.</text>
</comment>
<evidence type="ECO:0000313" key="15">
    <source>
        <dbReference type="EMBL" id="KAL1605120.1"/>
    </source>
</evidence>
<dbReference type="Pfam" id="PF03824">
    <property type="entry name" value="NicO"/>
    <property type="match status" value="1"/>
</dbReference>
<feature type="region of interest" description="Disordered" evidence="12">
    <location>
        <begin position="786"/>
        <end position="830"/>
    </location>
</feature>
<comment type="caution">
    <text evidence="15">The sequence shown here is derived from an EMBL/GenBank/DDBJ whole genome shotgun (WGS) entry which is preliminary data.</text>
</comment>
<feature type="transmembrane region" description="Helical" evidence="13">
    <location>
        <begin position="616"/>
        <end position="638"/>
    </location>
</feature>
<dbReference type="InterPro" id="IPR016039">
    <property type="entry name" value="Thiolase-like"/>
</dbReference>
<dbReference type="SUPFAM" id="SSF53901">
    <property type="entry name" value="Thiolase-like"/>
    <property type="match status" value="2"/>
</dbReference>
<dbReference type="SMART" id="SM00825">
    <property type="entry name" value="PKS_KS"/>
    <property type="match status" value="1"/>
</dbReference>
<evidence type="ECO:0000256" key="8">
    <source>
        <dbReference type="ARBA" id="ARBA00022692"/>
    </source>
</evidence>
<organism evidence="15 16">
    <name type="scientific">Paraconiothyrium brasiliense</name>
    <dbReference type="NCBI Taxonomy" id="300254"/>
    <lineage>
        <taxon>Eukaryota</taxon>
        <taxon>Fungi</taxon>
        <taxon>Dikarya</taxon>
        <taxon>Ascomycota</taxon>
        <taxon>Pezizomycotina</taxon>
        <taxon>Dothideomycetes</taxon>
        <taxon>Pleosporomycetidae</taxon>
        <taxon>Pleosporales</taxon>
        <taxon>Massarineae</taxon>
        <taxon>Didymosphaeriaceae</taxon>
        <taxon>Paraconiothyrium</taxon>
    </lineage>
</organism>
<keyword evidence="10 13" id="KW-0472">Membrane</keyword>
<keyword evidence="9 13" id="KW-1133">Transmembrane helix</keyword>
<feature type="transmembrane region" description="Helical" evidence="13">
    <location>
        <begin position="690"/>
        <end position="718"/>
    </location>
</feature>
<dbReference type="Proteomes" id="UP001521785">
    <property type="component" value="Unassembled WGS sequence"/>
</dbReference>
<reference evidence="15 16" key="1">
    <citation type="submission" date="2024-02" db="EMBL/GenBank/DDBJ databases">
        <title>De novo assembly and annotation of 12 fungi associated with fruit tree decline syndrome in Ontario, Canada.</title>
        <authorList>
            <person name="Sulman M."/>
            <person name="Ellouze W."/>
            <person name="Ilyukhin E."/>
        </authorList>
    </citation>
    <scope>NUCLEOTIDE SEQUENCE [LARGE SCALE GENOMIC DNA]</scope>
    <source>
        <strain evidence="15 16">M42-189</strain>
    </source>
</reference>
<comment type="subcellular location">
    <subcellularLocation>
        <location evidence="1">Endomembrane system</location>
        <topology evidence="1">Multi-pass membrane protein</topology>
    </subcellularLocation>
</comment>
<feature type="region of interest" description="Disordered" evidence="12">
    <location>
        <begin position="112"/>
        <end position="133"/>
    </location>
</feature>
<evidence type="ECO:0000256" key="6">
    <source>
        <dbReference type="ARBA" id="ARBA00022596"/>
    </source>
</evidence>
<evidence type="ECO:0000256" key="12">
    <source>
        <dbReference type="SAM" id="MobiDB-lite"/>
    </source>
</evidence>
<dbReference type="Pfam" id="PF20684">
    <property type="entry name" value="Fung_rhodopsin"/>
    <property type="match status" value="1"/>
</dbReference>
<dbReference type="InterPro" id="IPR011541">
    <property type="entry name" value="Ni/Co_transpt_high_affinity"/>
</dbReference>
<gene>
    <name evidence="15" type="ORF">SLS60_004663</name>
</gene>
<proteinExistence type="inferred from homology"/>
<dbReference type="InterPro" id="IPR004688">
    <property type="entry name" value="Ni/Co_transpt"/>
</dbReference>
<feature type="domain" description="Ketosynthase family 3 (KS3)" evidence="14">
    <location>
        <begin position="139"/>
        <end position="525"/>
    </location>
</feature>
<dbReference type="PANTHER" id="PTHR31611">
    <property type="entry name" value="HIGH-AFFINITY NICKEL TRANSPORT PROTEIN NIC1"/>
    <property type="match status" value="1"/>
</dbReference>
<evidence type="ECO:0000256" key="4">
    <source>
        <dbReference type="ARBA" id="ARBA00013191"/>
    </source>
</evidence>
<evidence type="ECO:0000256" key="2">
    <source>
        <dbReference type="ARBA" id="ARBA00008467"/>
    </source>
</evidence>
<protein>
    <recommendedName>
        <fullName evidence="4">beta-ketoacyl-[acyl-carrier-protein] synthase I</fullName>
        <ecNumber evidence="4">2.3.1.41</ecNumber>
    </recommendedName>
</protein>
<feature type="transmembrane region" description="Helical" evidence="13">
    <location>
        <begin position="547"/>
        <end position="570"/>
    </location>
</feature>
<evidence type="ECO:0000313" key="16">
    <source>
        <dbReference type="Proteomes" id="UP001521785"/>
    </source>
</evidence>
<keyword evidence="8 13" id="KW-0812">Transmembrane</keyword>
<keyword evidence="16" id="KW-1185">Reference proteome</keyword>
<dbReference type="EMBL" id="JAKJXO020000005">
    <property type="protein sequence ID" value="KAL1605120.1"/>
    <property type="molecule type" value="Genomic_DNA"/>
</dbReference>
<keyword evidence="5" id="KW-0813">Transport</keyword>
<evidence type="ECO:0000256" key="11">
    <source>
        <dbReference type="RuleBase" id="RU003694"/>
    </source>
</evidence>
<evidence type="ECO:0000256" key="5">
    <source>
        <dbReference type="ARBA" id="ARBA00022448"/>
    </source>
</evidence>
<comment type="similarity">
    <text evidence="2 11">Belongs to the thiolase-like superfamily. Beta-ketoacyl-ACP synthases family.</text>
</comment>
<keyword evidence="6" id="KW-0533">Nickel</keyword>
<dbReference type="Pfam" id="PF02801">
    <property type="entry name" value="Ketoacyl-synt_C"/>
    <property type="match status" value="1"/>
</dbReference>
<evidence type="ECO:0000256" key="3">
    <source>
        <dbReference type="ARBA" id="ARBA00010892"/>
    </source>
</evidence>
<name>A0ABR3RKZ7_9PLEO</name>
<feature type="transmembrane region" description="Helical" evidence="13">
    <location>
        <begin position="738"/>
        <end position="760"/>
    </location>
</feature>
<evidence type="ECO:0000256" key="7">
    <source>
        <dbReference type="ARBA" id="ARBA00022679"/>
    </source>
</evidence>
<dbReference type="InterPro" id="IPR020841">
    <property type="entry name" value="PKS_Beta-ketoAc_synthase_dom"/>
</dbReference>
<dbReference type="CDD" id="cd00834">
    <property type="entry name" value="KAS_I_II"/>
    <property type="match status" value="1"/>
</dbReference>
<dbReference type="PROSITE" id="PS52004">
    <property type="entry name" value="KS3_2"/>
    <property type="match status" value="1"/>
</dbReference>
<dbReference type="InterPro" id="IPR049326">
    <property type="entry name" value="Rhodopsin_dom_fungi"/>
</dbReference>
<evidence type="ECO:0000256" key="9">
    <source>
        <dbReference type="ARBA" id="ARBA00022989"/>
    </source>
</evidence>
<feature type="transmembrane region" description="Helical" evidence="13">
    <location>
        <begin position="650"/>
        <end position="669"/>
    </location>
</feature>
<evidence type="ECO:0000256" key="10">
    <source>
        <dbReference type="ARBA" id="ARBA00023136"/>
    </source>
</evidence>